<evidence type="ECO:0000259" key="16">
    <source>
        <dbReference type="PROSITE" id="PS51002"/>
    </source>
</evidence>
<comment type="subcellular location">
    <subcellularLocation>
        <location evidence="2">Membrane</location>
        <topology evidence="2">Multi-pass membrane protein</topology>
    </subcellularLocation>
</comment>
<comment type="function">
    <text evidence="1 14">Component of the ubiquinol-cytochrome c reductase complex (complex III or cytochrome b-c1 complex), which is a respiratory chain that generates an electrochemical potential coupled to ATP synthesis.</text>
</comment>
<evidence type="ECO:0000313" key="18">
    <source>
        <dbReference type="EMBL" id="MEX4009145.1"/>
    </source>
</evidence>
<dbReference type="InterPro" id="IPR036150">
    <property type="entry name" value="Cyt_b/b6_C_sf"/>
</dbReference>
<feature type="transmembrane region" description="Helical" evidence="15">
    <location>
        <begin position="91"/>
        <end position="116"/>
    </location>
</feature>
<evidence type="ECO:0000256" key="4">
    <source>
        <dbReference type="ARBA" id="ARBA00013531"/>
    </source>
</evidence>
<feature type="transmembrane region" description="Helical" evidence="15">
    <location>
        <begin position="128"/>
        <end position="149"/>
    </location>
</feature>
<dbReference type="PROSITE" id="PS51002">
    <property type="entry name" value="CYTB_NTER"/>
    <property type="match status" value="1"/>
</dbReference>
<dbReference type="EMBL" id="JAZHFV010000006">
    <property type="protein sequence ID" value="MEX4009145.1"/>
    <property type="molecule type" value="Genomic_DNA"/>
</dbReference>
<accession>A0ABV3WWU4</accession>
<keyword evidence="9" id="KW-0479">Metal-binding</keyword>
<keyword evidence="7 14" id="KW-0679">Respiratory chain</keyword>
<dbReference type="PANTHER" id="PTHR19271:SF16">
    <property type="entry name" value="CYTOCHROME B"/>
    <property type="match status" value="1"/>
</dbReference>
<feature type="transmembrane region" description="Helical" evidence="15">
    <location>
        <begin position="248"/>
        <end position="269"/>
    </location>
</feature>
<keyword evidence="11 15" id="KW-1133">Transmembrane helix</keyword>
<dbReference type="Proteomes" id="UP001559025">
    <property type="component" value="Unassembled WGS sequence"/>
</dbReference>
<dbReference type="Gene3D" id="1.20.810.10">
    <property type="entry name" value="Cytochrome Bc1 Complex, Chain C"/>
    <property type="match status" value="1"/>
</dbReference>
<evidence type="ECO:0000256" key="8">
    <source>
        <dbReference type="ARBA" id="ARBA00022692"/>
    </source>
</evidence>
<keyword evidence="13 15" id="KW-0472">Membrane</keyword>
<keyword evidence="8 14" id="KW-0812">Transmembrane</keyword>
<evidence type="ECO:0000256" key="12">
    <source>
        <dbReference type="ARBA" id="ARBA00023004"/>
    </source>
</evidence>
<protein>
    <recommendedName>
        <fullName evidence="4 14">Cytochrome b</fullName>
    </recommendedName>
</protein>
<dbReference type="InterPro" id="IPR048260">
    <property type="entry name" value="Cytochrome_b_C_euk/bac"/>
</dbReference>
<dbReference type="SUPFAM" id="SSF81342">
    <property type="entry name" value="Transmembrane di-heme cytochromes"/>
    <property type="match status" value="1"/>
</dbReference>
<evidence type="ECO:0000256" key="5">
    <source>
        <dbReference type="ARBA" id="ARBA00022448"/>
    </source>
</evidence>
<feature type="transmembrane region" description="Helical" evidence="15">
    <location>
        <begin position="371"/>
        <end position="397"/>
    </location>
</feature>
<evidence type="ECO:0000313" key="19">
    <source>
        <dbReference type="Proteomes" id="UP001559025"/>
    </source>
</evidence>
<evidence type="ECO:0000256" key="13">
    <source>
        <dbReference type="ARBA" id="ARBA00023136"/>
    </source>
</evidence>
<gene>
    <name evidence="18" type="ORF">V1479_17675</name>
</gene>
<reference evidence="18 19" key="1">
    <citation type="submission" date="2024-01" db="EMBL/GenBank/DDBJ databases">
        <title>New evidence supports the origin of RcGTA from prophage.</title>
        <authorList>
            <person name="Xu Y."/>
            <person name="Liu B."/>
            <person name="Chen F."/>
        </authorList>
    </citation>
    <scope>NUCLEOTIDE SEQUENCE [LARGE SCALE GENOMIC DNA]</scope>
    <source>
        <strain evidence="18 19">CBW1107-2</strain>
    </source>
</reference>
<proteinExistence type="inferred from homology"/>
<keyword evidence="12" id="KW-0408">Iron</keyword>
<keyword evidence="10 14" id="KW-0249">Electron transport</keyword>
<dbReference type="InterPro" id="IPR005798">
    <property type="entry name" value="Cyt_b/b6_C"/>
</dbReference>
<evidence type="ECO:0000256" key="15">
    <source>
        <dbReference type="SAM" id="Phobius"/>
    </source>
</evidence>
<dbReference type="Pfam" id="PF00032">
    <property type="entry name" value="Cytochrom_B_C"/>
    <property type="match status" value="1"/>
</dbReference>
<feature type="transmembrane region" description="Helical" evidence="15">
    <location>
        <begin position="43"/>
        <end position="71"/>
    </location>
</feature>
<comment type="caution">
    <text evidence="18">The sequence shown here is derived from an EMBL/GenBank/DDBJ whole genome shotgun (WGS) entry which is preliminary data.</text>
</comment>
<dbReference type="RefSeq" id="WP_173192733.1">
    <property type="nucleotide sequence ID" value="NZ_CBDDTD010000001.1"/>
</dbReference>
<feature type="domain" description="Cytochrome b/b6 N-terminal region profile" evidence="16">
    <location>
        <begin position="14"/>
        <end position="225"/>
    </location>
</feature>
<evidence type="ECO:0000256" key="9">
    <source>
        <dbReference type="ARBA" id="ARBA00022723"/>
    </source>
</evidence>
<keyword evidence="5 14" id="KW-0813">Transport</keyword>
<keyword evidence="6 14" id="KW-0349">Heme</keyword>
<organism evidence="18 19">
    <name type="scientific">Neoaquamicrobium sediminum</name>
    <dbReference type="NCBI Taxonomy" id="1849104"/>
    <lineage>
        <taxon>Bacteria</taxon>
        <taxon>Pseudomonadati</taxon>
        <taxon>Pseudomonadota</taxon>
        <taxon>Alphaproteobacteria</taxon>
        <taxon>Hyphomicrobiales</taxon>
        <taxon>Phyllobacteriaceae</taxon>
        <taxon>Neoaquamicrobium</taxon>
    </lineage>
</organism>
<feature type="transmembrane region" description="Helical" evidence="15">
    <location>
        <begin position="155"/>
        <end position="176"/>
    </location>
</feature>
<sequence>MSGGHSTYSPKTGIGRWFDARMPLPRLVHDSFVSYPVPRNLNYAYTFGGILSLMLVVQIVTGIVLAMHYAASTELAFDSVEKIMRDVNSGWLLRYLHANGASMFFIAVYIHIFRGLYYGSYKAPRELLWILGVIIYLLMMATAFMGYVLPWGQMSFWGATVITGFFTAIPLVGEWIQQLLLGGFAVDNPTLNRFFSLHYLLPFMIAGVVVLHVWALHVTGQTNPTGIEVKSKTDTVAFTPYATIKDGFAMIVFLMLFAYFVFYIPNYMGHADNYIPANPLVTPSHIVPEWYFLPFYAILRAITFNIGPIDSKLGGVLAMFGAIAVLFFVPWLDTSKVRSAVYRPWYKLFFWLFAANAVFLGWLGSKPAEGWYIPAMQVSTLFYFGFFLIVMPLLGLIETPRRLPNSITDAVLDKNKGAATAQPAGATASPETKG</sequence>
<comment type="similarity">
    <text evidence="14">Belongs to the cytochrome b family.</text>
</comment>
<feature type="transmembrane region" description="Helical" evidence="15">
    <location>
        <begin position="313"/>
        <end position="332"/>
    </location>
</feature>
<keyword evidence="19" id="KW-1185">Reference proteome</keyword>
<dbReference type="PROSITE" id="PS51003">
    <property type="entry name" value="CYTB_CTER"/>
    <property type="match status" value="1"/>
</dbReference>
<comment type="subunit">
    <text evidence="3 14">The main subunits of complex b-c1 are: cytochrome b, cytochrome c1 and the Rieske protein.</text>
</comment>
<dbReference type="CDD" id="cd00290">
    <property type="entry name" value="cytochrome_b_C"/>
    <property type="match status" value="1"/>
</dbReference>
<dbReference type="PANTHER" id="PTHR19271">
    <property type="entry name" value="CYTOCHROME B"/>
    <property type="match status" value="1"/>
</dbReference>
<dbReference type="CDD" id="cd00284">
    <property type="entry name" value="Cytochrome_b_N"/>
    <property type="match status" value="1"/>
</dbReference>
<evidence type="ECO:0000256" key="7">
    <source>
        <dbReference type="ARBA" id="ARBA00022660"/>
    </source>
</evidence>
<name>A0ABV3WWU4_9HYPH</name>
<dbReference type="InterPro" id="IPR048259">
    <property type="entry name" value="Cytochrome_b_N_euk/bac"/>
</dbReference>
<feature type="transmembrane region" description="Helical" evidence="15">
    <location>
        <begin position="197"/>
        <end position="216"/>
    </location>
</feature>
<dbReference type="InterPro" id="IPR030689">
    <property type="entry name" value="Cytochrome_b"/>
</dbReference>
<evidence type="ECO:0000256" key="3">
    <source>
        <dbReference type="ARBA" id="ARBA00011649"/>
    </source>
</evidence>
<dbReference type="InterPro" id="IPR005797">
    <property type="entry name" value="Cyt_b/b6_N"/>
</dbReference>
<feature type="domain" description="Cytochrome b/b6 C-terminal region profile" evidence="17">
    <location>
        <begin position="228"/>
        <end position="405"/>
    </location>
</feature>
<dbReference type="InterPro" id="IPR027387">
    <property type="entry name" value="Cytb/b6-like_sf"/>
</dbReference>
<evidence type="ECO:0000256" key="2">
    <source>
        <dbReference type="ARBA" id="ARBA00004141"/>
    </source>
</evidence>
<dbReference type="SUPFAM" id="SSF81648">
    <property type="entry name" value="a domain/subunit of cytochrome bc1 complex (Ubiquinol-cytochrome c reductase)"/>
    <property type="match status" value="1"/>
</dbReference>
<evidence type="ECO:0000256" key="11">
    <source>
        <dbReference type="ARBA" id="ARBA00022989"/>
    </source>
</evidence>
<dbReference type="InterPro" id="IPR016174">
    <property type="entry name" value="Di-haem_cyt_TM"/>
</dbReference>
<evidence type="ECO:0000256" key="14">
    <source>
        <dbReference type="RuleBase" id="RU003385"/>
    </source>
</evidence>
<dbReference type="Pfam" id="PF00033">
    <property type="entry name" value="Cytochrome_B"/>
    <property type="match status" value="1"/>
</dbReference>
<evidence type="ECO:0000256" key="6">
    <source>
        <dbReference type="ARBA" id="ARBA00022617"/>
    </source>
</evidence>
<evidence type="ECO:0000256" key="1">
    <source>
        <dbReference type="ARBA" id="ARBA00002444"/>
    </source>
</evidence>
<comment type="cofactor">
    <cofactor evidence="14">
        <name>heme b</name>
        <dbReference type="ChEBI" id="CHEBI:60344"/>
    </cofactor>
    <text evidence="14">Binds 2 heme groups non-covalently.</text>
</comment>
<dbReference type="PIRSF" id="PIRSF038885">
    <property type="entry name" value="COB"/>
    <property type="match status" value="1"/>
</dbReference>
<feature type="transmembrane region" description="Helical" evidence="15">
    <location>
        <begin position="344"/>
        <end position="365"/>
    </location>
</feature>
<evidence type="ECO:0000256" key="10">
    <source>
        <dbReference type="ARBA" id="ARBA00022982"/>
    </source>
</evidence>
<evidence type="ECO:0000259" key="17">
    <source>
        <dbReference type="PROSITE" id="PS51003"/>
    </source>
</evidence>